<dbReference type="InterPro" id="IPR022201">
    <property type="entry name" value="DUF3726"/>
</dbReference>
<sequence length="85" mass="9215">MKSSSEIDTVAKRATKASGFSWGIAEEVGKNIKSLELFGIGGVENLNAYLKALKNHKPEGPQEILKNNKLQGKSFCPFYTGTALI</sequence>
<organism evidence="1">
    <name type="scientific">marine metagenome</name>
    <dbReference type="NCBI Taxonomy" id="408172"/>
    <lineage>
        <taxon>unclassified sequences</taxon>
        <taxon>metagenomes</taxon>
        <taxon>ecological metagenomes</taxon>
    </lineage>
</organism>
<feature type="non-terminal residue" evidence="1">
    <location>
        <position position="85"/>
    </location>
</feature>
<name>A0A382ABW0_9ZZZZ</name>
<accession>A0A382ABW0</accession>
<proteinExistence type="predicted"/>
<dbReference type="Pfam" id="PF12525">
    <property type="entry name" value="DUF3726"/>
    <property type="match status" value="1"/>
</dbReference>
<evidence type="ECO:0008006" key="2">
    <source>
        <dbReference type="Google" id="ProtNLM"/>
    </source>
</evidence>
<gene>
    <name evidence="1" type="ORF">METZ01_LOCUS151902</name>
</gene>
<dbReference type="AlphaFoldDB" id="A0A382ABW0"/>
<dbReference type="EMBL" id="UINC01024760">
    <property type="protein sequence ID" value="SVA99048.1"/>
    <property type="molecule type" value="Genomic_DNA"/>
</dbReference>
<evidence type="ECO:0000313" key="1">
    <source>
        <dbReference type="EMBL" id="SVA99048.1"/>
    </source>
</evidence>
<protein>
    <recommendedName>
        <fullName evidence="2">DUF3726 domain-containing protein</fullName>
    </recommendedName>
</protein>
<reference evidence="1" key="1">
    <citation type="submission" date="2018-05" db="EMBL/GenBank/DDBJ databases">
        <authorList>
            <person name="Lanie J.A."/>
            <person name="Ng W.-L."/>
            <person name="Kazmierczak K.M."/>
            <person name="Andrzejewski T.M."/>
            <person name="Davidsen T.M."/>
            <person name="Wayne K.J."/>
            <person name="Tettelin H."/>
            <person name="Glass J.I."/>
            <person name="Rusch D."/>
            <person name="Podicherti R."/>
            <person name="Tsui H.-C.T."/>
            <person name="Winkler M.E."/>
        </authorList>
    </citation>
    <scope>NUCLEOTIDE SEQUENCE</scope>
</reference>